<proteinExistence type="predicted"/>
<dbReference type="KEGG" id="taa:NMY3_02198"/>
<organism evidence="2 3">
    <name type="scientific">Candidatus Nitrosocosmicus oleophilus</name>
    <dbReference type="NCBI Taxonomy" id="1353260"/>
    <lineage>
        <taxon>Archaea</taxon>
        <taxon>Nitrososphaerota</taxon>
        <taxon>Nitrososphaeria</taxon>
        <taxon>Nitrososphaerales</taxon>
        <taxon>Nitrososphaeraceae</taxon>
        <taxon>Candidatus Nitrosocosmicus</taxon>
    </lineage>
</organism>
<evidence type="ECO:0000256" key="1">
    <source>
        <dbReference type="SAM" id="MobiDB-lite"/>
    </source>
</evidence>
<dbReference type="Proteomes" id="UP000058925">
    <property type="component" value="Chromosome"/>
</dbReference>
<name>A0A654LY15_9ARCH</name>
<sequence>MNQLNNNLNKITHKISEEGVPILEQLVEKLTGKGAVITYSFDNLKIEMPKAEGHEGCQICSGNLTVNGSIRISAEVHKKNKGSVKETKGNETTIEENIQGYDSNNDVNR</sequence>
<reference evidence="3" key="1">
    <citation type="submission" date="2015-10" db="EMBL/GenBank/DDBJ databases">
        <title>Niche specialization of a soil ammonia-oxidizing archaeon, Candidatus Nitrosocosmicus oleophilus.</title>
        <authorList>
            <person name="Jung M.-Y."/>
            <person name="Rhee S.-K."/>
        </authorList>
    </citation>
    <scope>NUCLEOTIDE SEQUENCE [LARGE SCALE GENOMIC DNA]</scope>
    <source>
        <strain evidence="3">MY3</strain>
    </source>
</reference>
<dbReference type="OrthoDB" id="11564at2157"/>
<keyword evidence="3" id="KW-1185">Reference proteome</keyword>
<protein>
    <submittedName>
        <fullName evidence="2">Uncharacterized protein</fullName>
    </submittedName>
</protein>
<dbReference type="RefSeq" id="WP_196815666.1">
    <property type="nucleotide sequence ID" value="NZ_CP012850.1"/>
</dbReference>
<dbReference type="AlphaFoldDB" id="A0A654LY15"/>
<dbReference type="GeneID" id="60422148"/>
<feature type="compositionally biased region" description="Polar residues" evidence="1">
    <location>
        <begin position="90"/>
        <end position="109"/>
    </location>
</feature>
<evidence type="ECO:0000313" key="2">
    <source>
        <dbReference type="EMBL" id="ALI36398.1"/>
    </source>
</evidence>
<gene>
    <name evidence="2" type="ORF">NMY3_02198</name>
</gene>
<dbReference type="EMBL" id="CP012850">
    <property type="protein sequence ID" value="ALI36398.1"/>
    <property type="molecule type" value="Genomic_DNA"/>
</dbReference>
<evidence type="ECO:0000313" key="3">
    <source>
        <dbReference type="Proteomes" id="UP000058925"/>
    </source>
</evidence>
<feature type="region of interest" description="Disordered" evidence="1">
    <location>
        <begin position="81"/>
        <end position="109"/>
    </location>
</feature>
<accession>A0A654LY15</accession>